<keyword evidence="2 4" id="KW-0238">DNA-binding</keyword>
<dbReference type="PRINTS" id="PR00455">
    <property type="entry name" value="HTHTETR"/>
</dbReference>
<dbReference type="PROSITE" id="PS50977">
    <property type="entry name" value="HTH_TETR_2"/>
    <property type="match status" value="1"/>
</dbReference>
<dbReference type="PANTHER" id="PTHR47506">
    <property type="entry name" value="TRANSCRIPTIONAL REGULATORY PROTEIN"/>
    <property type="match status" value="1"/>
</dbReference>
<dbReference type="SUPFAM" id="SSF48498">
    <property type="entry name" value="Tetracyclin repressor-like, C-terminal domain"/>
    <property type="match status" value="1"/>
</dbReference>
<keyword evidence="1" id="KW-0805">Transcription regulation</keyword>
<dbReference type="InterPro" id="IPR001647">
    <property type="entry name" value="HTH_TetR"/>
</dbReference>
<keyword evidence="3" id="KW-0804">Transcription</keyword>
<dbReference type="SUPFAM" id="SSF46689">
    <property type="entry name" value="Homeodomain-like"/>
    <property type="match status" value="1"/>
</dbReference>
<dbReference type="RefSeq" id="WP_155036847.1">
    <property type="nucleotide sequence ID" value="NZ_JBHTIG010000048.1"/>
</dbReference>
<dbReference type="Proteomes" id="UP000488936">
    <property type="component" value="Unassembled WGS sequence"/>
</dbReference>
<evidence type="ECO:0000256" key="2">
    <source>
        <dbReference type="ARBA" id="ARBA00023125"/>
    </source>
</evidence>
<dbReference type="InterPro" id="IPR009057">
    <property type="entry name" value="Homeodomain-like_sf"/>
</dbReference>
<proteinExistence type="predicted"/>
<reference evidence="6 7" key="1">
    <citation type="journal article" date="2006" name="Int. J. Syst. Evol. Microbiol.">
        <title>Myroides pelagicus sp. nov., isolated from seawater in Thailand.</title>
        <authorList>
            <person name="Yoon J."/>
            <person name="Maneerat S."/>
            <person name="Kawai F."/>
            <person name="Yokota A."/>
        </authorList>
    </citation>
    <scope>NUCLEOTIDE SEQUENCE [LARGE SCALE GENOMIC DNA]</scope>
    <source>
        <strain evidence="6 7">SM1T</strain>
    </source>
</reference>
<feature type="DNA-binding region" description="H-T-H motif" evidence="4">
    <location>
        <begin position="27"/>
        <end position="46"/>
    </location>
</feature>
<evidence type="ECO:0000256" key="3">
    <source>
        <dbReference type="ARBA" id="ARBA00023163"/>
    </source>
</evidence>
<evidence type="ECO:0000256" key="4">
    <source>
        <dbReference type="PROSITE-ProRule" id="PRU00335"/>
    </source>
</evidence>
<evidence type="ECO:0000313" key="6">
    <source>
        <dbReference type="EMBL" id="MTH30875.1"/>
    </source>
</evidence>
<evidence type="ECO:0000256" key="1">
    <source>
        <dbReference type="ARBA" id="ARBA00023015"/>
    </source>
</evidence>
<evidence type="ECO:0000313" key="7">
    <source>
        <dbReference type="Proteomes" id="UP000488936"/>
    </source>
</evidence>
<dbReference type="Pfam" id="PF00440">
    <property type="entry name" value="TetR_N"/>
    <property type="match status" value="1"/>
</dbReference>
<gene>
    <name evidence="6" type="ORF">GJV77_13390</name>
</gene>
<organism evidence="6 7">
    <name type="scientific">Myroides pelagicus</name>
    <dbReference type="NCBI Taxonomy" id="270914"/>
    <lineage>
        <taxon>Bacteria</taxon>
        <taxon>Pseudomonadati</taxon>
        <taxon>Bacteroidota</taxon>
        <taxon>Flavobacteriia</taxon>
        <taxon>Flavobacteriales</taxon>
        <taxon>Flavobacteriaceae</taxon>
        <taxon>Myroides</taxon>
    </lineage>
</organism>
<dbReference type="EMBL" id="WMJY01000045">
    <property type="protein sequence ID" value="MTH30875.1"/>
    <property type="molecule type" value="Genomic_DNA"/>
</dbReference>
<dbReference type="PANTHER" id="PTHR47506:SF1">
    <property type="entry name" value="HTH-TYPE TRANSCRIPTIONAL REGULATOR YJDC"/>
    <property type="match status" value="1"/>
</dbReference>
<keyword evidence="7" id="KW-1185">Reference proteome</keyword>
<sequence length="176" mass="20278">MKENSPKERVLKAATVLFHQNGYHSTGINRIISEAKVAKASFYDHYKTKDDLAAAYLEARHIYWFEGLNREVAKVKANNEKVIKAFEYILLMNVKENYQGCAFINMLAELVEHTGAIYEIIESHKAGLRIYFEELIEDKQKAFMVYMLFEACLVESQVSQSSACVEQTIELLKQQL</sequence>
<dbReference type="InterPro" id="IPR036271">
    <property type="entry name" value="Tet_transcr_reg_TetR-rel_C_sf"/>
</dbReference>
<dbReference type="OrthoDB" id="9787680at2"/>
<dbReference type="AlphaFoldDB" id="A0A7K1GPP5"/>
<accession>A0A7K1GPP5</accession>
<dbReference type="GO" id="GO:0003677">
    <property type="term" value="F:DNA binding"/>
    <property type="evidence" value="ECO:0007669"/>
    <property type="project" value="UniProtKB-UniRule"/>
</dbReference>
<evidence type="ECO:0000259" key="5">
    <source>
        <dbReference type="PROSITE" id="PS50977"/>
    </source>
</evidence>
<dbReference type="Gene3D" id="1.10.357.10">
    <property type="entry name" value="Tetracycline Repressor, domain 2"/>
    <property type="match status" value="1"/>
</dbReference>
<name>A0A7K1GPP5_9FLAO</name>
<protein>
    <submittedName>
        <fullName evidence="6">TetR family transcriptional regulator</fullName>
    </submittedName>
</protein>
<comment type="caution">
    <text evidence="6">The sequence shown here is derived from an EMBL/GenBank/DDBJ whole genome shotgun (WGS) entry which is preliminary data.</text>
</comment>
<feature type="domain" description="HTH tetR-type" evidence="5">
    <location>
        <begin position="4"/>
        <end position="64"/>
    </location>
</feature>